<dbReference type="EMBL" id="OFSN01000003">
    <property type="protein sequence ID" value="SOY60480.1"/>
    <property type="molecule type" value="Genomic_DNA"/>
</dbReference>
<evidence type="ECO:0000313" key="4">
    <source>
        <dbReference type="Proteomes" id="UP000254259"/>
    </source>
</evidence>
<evidence type="ECO:0000313" key="2">
    <source>
        <dbReference type="EMBL" id="SPC20114.1"/>
    </source>
</evidence>
<dbReference type="EMBL" id="LT984813">
    <property type="protein sequence ID" value="SPD65851.1"/>
    <property type="molecule type" value="Genomic_DNA"/>
</dbReference>
<dbReference type="Proteomes" id="UP000257139">
    <property type="component" value="Chromosome CBM2594_a"/>
</dbReference>
<dbReference type="Proteomes" id="UP000257016">
    <property type="component" value="Unassembled WGS sequence"/>
</dbReference>
<protein>
    <submittedName>
        <fullName evidence="2">Uncharacterized protein</fullName>
    </submittedName>
</protein>
<reference evidence="4 5" key="1">
    <citation type="submission" date="2018-01" db="EMBL/GenBank/DDBJ databases">
        <authorList>
            <person name="Clerissi C."/>
        </authorList>
    </citation>
    <scope>NUCLEOTIDE SEQUENCE [LARGE SCALE GENOMIC DNA]</scope>
    <source>
        <strain evidence="1">Cupriavidus taiwanensis LMG 19430</strain>
        <strain evidence="2">Cupriavidus taiwanensis STM 6021</strain>
        <strain evidence="3">Cupriavidus taiwanensis SWF 66322</strain>
    </source>
</reference>
<accession>A0A375CY83</accession>
<proteinExistence type="predicted"/>
<dbReference type="EMBL" id="OGUU01000013">
    <property type="protein sequence ID" value="SPC20114.1"/>
    <property type="molecule type" value="Genomic_DNA"/>
</dbReference>
<sequence>MPGSGVPLAASPDWFPAFPVGMYRRPRGAPKRCAARTSL</sequence>
<dbReference type="Proteomes" id="UP000254259">
    <property type="component" value="Chromosome CBM2636"/>
</dbReference>
<evidence type="ECO:0000313" key="1">
    <source>
        <dbReference type="EMBL" id="SOY60480.1"/>
    </source>
</evidence>
<gene>
    <name evidence="1" type="ORF">CBM2586_A110134</name>
    <name evidence="2" type="ORF">CBM2594_A90047</name>
    <name evidence="3" type="ORF">CBM2636_20369</name>
</gene>
<evidence type="ECO:0000313" key="3">
    <source>
        <dbReference type="EMBL" id="SPD65851.1"/>
    </source>
</evidence>
<dbReference type="AlphaFoldDB" id="A0A375CY83"/>
<organism evidence="2 5">
    <name type="scientific">Cupriavidus taiwanensis</name>
    <dbReference type="NCBI Taxonomy" id="164546"/>
    <lineage>
        <taxon>Bacteria</taxon>
        <taxon>Pseudomonadati</taxon>
        <taxon>Pseudomonadota</taxon>
        <taxon>Betaproteobacteria</taxon>
        <taxon>Burkholderiales</taxon>
        <taxon>Burkholderiaceae</taxon>
        <taxon>Cupriavidus</taxon>
    </lineage>
</organism>
<evidence type="ECO:0000313" key="5">
    <source>
        <dbReference type="Proteomes" id="UP000257139"/>
    </source>
</evidence>
<name>A0A375CY83_9BURK</name>